<accession>A0ACC3MIZ9</accession>
<protein>
    <submittedName>
        <fullName evidence="1">Uncharacterized protein</fullName>
    </submittedName>
</protein>
<keyword evidence="2" id="KW-1185">Reference proteome</keyword>
<evidence type="ECO:0000313" key="1">
    <source>
        <dbReference type="EMBL" id="KAK3691906.1"/>
    </source>
</evidence>
<proteinExistence type="predicted"/>
<evidence type="ECO:0000313" key="2">
    <source>
        <dbReference type="Proteomes" id="UP001281147"/>
    </source>
</evidence>
<comment type="caution">
    <text evidence="1">The sequence shown here is derived from an EMBL/GenBank/DDBJ whole genome shotgun (WGS) entry which is preliminary data.</text>
</comment>
<gene>
    <name evidence="1" type="ORF">LTR37_018337</name>
</gene>
<reference evidence="1" key="1">
    <citation type="submission" date="2023-07" db="EMBL/GenBank/DDBJ databases">
        <title>Black Yeasts Isolated from many extreme environments.</title>
        <authorList>
            <person name="Coleine C."/>
            <person name="Stajich J.E."/>
            <person name="Selbmann L."/>
        </authorList>
    </citation>
    <scope>NUCLEOTIDE SEQUENCE</scope>
    <source>
        <strain evidence="1">CCFEE 5714</strain>
    </source>
</reference>
<organism evidence="1 2">
    <name type="scientific">Vermiconidia calcicola</name>
    <dbReference type="NCBI Taxonomy" id="1690605"/>
    <lineage>
        <taxon>Eukaryota</taxon>
        <taxon>Fungi</taxon>
        <taxon>Dikarya</taxon>
        <taxon>Ascomycota</taxon>
        <taxon>Pezizomycotina</taxon>
        <taxon>Dothideomycetes</taxon>
        <taxon>Dothideomycetidae</taxon>
        <taxon>Mycosphaerellales</taxon>
        <taxon>Extremaceae</taxon>
        <taxon>Vermiconidia</taxon>
    </lineage>
</organism>
<dbReference type="EMBL" id="JAUTXU010000254">
    <property type="protein sequence ID" value="KAK3691906.1"/>
    <property type="molecule type" value="Genomic_DNA"/>
</dbReference>
<sequence>MAPHAHGHAFHKRNAHDDLEMQDGPLRHLTKKAPKKHAHDDLEMQAGPLRHLKKKTPEMTMDASPLRRVKLNVPEEDNKMRFIHNSPGQGLELQNKQQVDDVETIYSQVLVTASKDIAGDAVLSTPAPNAAEASYLSAKSAAAGPNTQATSSSPASVIEPVQQSHTPVTVPTQRTRESVPASSVGPAPVAGTPMQTTHGAGMVGGTPLSATHSSDAMIGKDSDGMTAGAKAGLALGVIALIGLAVGLILFCLRRRKQQMKQEGAEKLDEKHASRDSFFGGMAAAAARGPGRESVQSEKSFASSRTAATAPRLSLRPVTQFLPNIMENRKSSANALDAPAMSEKPKSGWTDRRPANATSNPFDDAAVLDEKSTQSNSFEEGAGAVAAAPSAKNSPNHSKKNSWEGSEPATPKSAKFGTAAAVPINGAQTARGPNNVHRVQLDFKPSMEDELELISGQIVRMLHEYDDGWALCIRLDRSQQGVCPRTCLSKLPVKPRPQGPPSNSPPGRPMGPPPQGMRRPESPAMNRNMVPRPLTPTGRERSRTLGRELPAAESAGRPRSQSMSGTNERQRSPTTVPSRKPVPGVAL</sequence>
<dbReference type="Proteomes" id="UP001281147">
    <property type="component" value="Unassembled WGS sequence"/>
</dbReference>
<name>A0ACC3MIZ9_9PEZI</name>